<protein>
    <submittedName>
        <fullName evidence="1">D-isomer specific 2-hydroxyacid dehydrogenasecatalytic domain protein</fullName>
    </submittedName>
</protein>
<evidence type="ECO:0000313" key="2">
    <source>
        <dbReference type="Proteomes" id="UP000325081"/>
    </source>
</evidence>
<evidence type="ECO:0000313" key="1">
    <source>
        <dbReference type="EMBL" id="GER46221.1"/>
    </source>
</evidence>
<reference evidence="2" key="1">
    <citation type="journal article" date="2019" name="Curr. Biol.">
        <title>Genome Sequence of Striga asiatica Provides Insight into the Evolution of Plant Parasitism.</title>
        <authorList>
            <person name="Yoshida S."/>
            <person name="Kim S."/>
            <person name="Wafula E.K."/>
            <person name="Tanskanen J."/>
            <person name="Kim Y.M."/>
            <person name="Honaas L."/>
            <person name="Yang Z."/>
            <person name="Spallek T."/>
            <person name="Conn C.E."/>
            <person name="Ichihashi Y."/>
            <person name="Cheong K."/>
            <person name="Cui S."/>
            <person name="Der J.P."/>
            <person name="Gundlach H."/>
            <person name="Jiao Y."/>
            <person name="Hori C."/>
            <person name="Ishida J.K."/>
            <person name="Kasahara H."/>
            <person name="Kiba T."/>
            <person name="Kim M.S."/>
            <person name="Koo N."/>
            <person name="Laohavisit A."/>
            <person name="Lee Y.H."/>
            <person name="Lumba S."/>
            <person name="McCourt P."/>
            <person name="Mortimer J.C."/>
            <person name="Mutuku J.M."/>
            <person name="Nomura T."/>
            <person name="Sasaki-Sekimoto Y."/>
            <person name="Seto Y."/>
            <person name="Wang Y."/>
            <person name="Wakatake T."/>
            <person name="Sakakibara H."/>
            <person name="Demura T."/>
            <person name="Yamaguchi S."/>
            <person name="Yoneyama K."/>
            <person name="Manabe R.I."/>
            <person name="Nelson D.C."/>
            <person name="Schulman A.H."/>
            <person name="Timko M.P."/>
            <person name="dePamphilis C.W."/>
            <person name="Choi D."/>
            <person name="Shirasu K."/>
        </authorList>
    </citation>
    <scope>NUCLEOTIDE SEQUENCE [LARGE SCALE GENOMIC DNA]</scope>
    <source>
        <strain evidence="2">cv. UVA1</strain>
    </source>
</reference>
<accession>A0A5A7QQP5</accession>
<proteinExistence type="predicted"/>
<keyword evidence="2" id="KW-1185">Reference proteome</keyword>
<dbReference type="AlphaFoldDB" id="A0A5A7QQP5"/>
<organism evidence="1 2">
    <name type="scientific">Striga asiatica</name>
    <name type="common">Asiatic witchweed</name>
    <name type="synonym">Buchnera asiatica</name>
    <dbReference type="NCBI Taxonomy" id="4170"/>
    <lineage>
        <taxon>Eukaryota</taxon>
        <taxon>Viridiplantae</taxon>
        <taxon>Streptophyta</taxon>
        <taxon>Embryophyta</taxon>
        <taxon>Tracheophyta</taxon>
        <taxon>Spermatophyta</taxon>
        <taxon>Magnoliopsida</taxon>
        <taxon>eudicotyledons</taxon>
        <taxon>Gunneridae</taxon>
        <taxon>Pentapetalae</taxon>
        <taxon>asterids</taxon>
        <taxon>lamiids</taxon>
        <taxon>Lamiales</taxon>
        <taxon>Orobanchaceae</taxon>
        <taxon>Buchnereae</taxon>
        <taxon>Striga</taxon>
    </lineage>
</organism>
<sequence length="207" mass="23019">MTEDKDFRLGNAKVLVGRWKKTGSRQRNRTAGARFIRWFHGTICAGNSVTSESKSCNDTLQFFHSQLELKYALQKALSTKCIHYTSKGKVSTYEYIYLHLTRSPQLDAKKTADSRKKSVISRKVGIGGVGYSGNNARDFFLDRAVVRADRLLDSATFDGEAAAVEWPPLGSGKRRQNWGIRSTASALKTAWTVSWAGPAHPPLPHSN</sequence>
<gene>
    <name evidence="1" type="ORF">STAS_23250</name>
</gene>
<dbReference type="EMBL" id="BKCP01007471">
    <property type="protein sequence ID" value="GER46221.1"/>
    <property type="molecule type" value="Genomic_DNA"/>
</dbReference>
<name>A0A5A7QQP5_STRAF</name>
<comment type="caution">
    <text evidence="1">The sequence shown here is derived from an EMBL/GenBank/DDBJ whole genome shotgun (WGS) entry which is preliminary data.</text>
</comment>
<dbReference type="Proteomes" id="UP000325081">
    <property type="component" value="Unassembled WGS sequence"/>
</dbReference>